<reference evidence="3 4" key="1">
    <citation type="submission" date="2020-08" db="EMBL/GenBank/DDBJ databases">
        <title>Winogradskyella ouciana sp. nov., isolated from the hadal seawater of the Mariana Trench.</title>
        <authorList>
            <person name="He X."/>
        </authorList>
    </citation>
    <scope>NUCLEOTIDE SEQUENCE [LARGE SCALE GENOMIC DNA]</scope>
    <source>
        <strain evidence="3 4">KCTC 22026</strain>
    </source>
</reference>
<feature type="signal peptide" evidence="1">
    <location>
        <begin position="1"/>
        <end position="21"/>
    </location>
</feature>
<feature type="domain" description="Metallo-beta-lactamase" evidence="2">
    <location>
        <begin position="90"/>
        <end position="269"/>
    </location>
</feature>
<dbReference type="Pfam" id="PF12706">
    <property type="entry name" value="Lactamase_B_2"/>
    <property type="match status" value="1"/>
</dbReference>
<evidence type="ECO:0000313" key="3">
    <source>
        <dbReference type="EMBL" id="MBC3844901.1"/>
    </source>
</evidence>
<dbReference type="RefSeq" id="WP_186844043.1">
    <property type="nucleotide sequence ID" value="NZ_JACOME010000001.1"/>
</dbReference>
<dbReference type="InterPro" id="IPR036866">
    <property type="entry name" value="RibonucZ/Hydroxyglut_hydro"/>
</dbReference>
<gene>
    <name evidence="3" type="ORF">H6H04_00785</name>
</gene>
<comment type="caution">
    <text evidence="3">The sequence shown here is derived from an EMBL/GenBank/DDBJ whole genome shotgun (WGS) entry which is preliminary data.</text>
</comment>
<dbReference type="Proteomes" id="UP000607435">
    <property type="component" value="Unassembled WGS sequence"/>
</dbReference>
<dbReference type="SUPFAM" id="SSF56281">
    <property type="entry name" value="Metallo-hydrolase/oxidoreductase"/>
    <property type="match status" value="1"/>
</dbReference>
<sequence>MKIFQISFLICLLVVINCDSAKDDSVTKPNTKKTQTLNQYITVLGTAQDAGYPQINCEKACCKAYYNGYEDKKLVSCLGLVDLQSKQKWLLDATPDIVAQTHILKEEHLNNSKVVDGVFLTHAHMGHYTGLMNFGREALGGKSIPVYAMPRMKNYLETNGPWSQLVALNNIELKKLQNDSAIIISTSLKVIPLLVPHRDEYSETVGYKIEGKNKSALFIPDIDKWHKWERNIIEEVKKVDYAFLDASFFRDGELERDMSKIPHPFTTETTTLFEKESIATKNKIHFIHFNHTNPAIRDSHHLKDSIQNLGFRFAKQGDNFEL</sequence>
<keyword evidence="1" id="KW-0732">Signal</keyword>
<proteinExistence type="predicted"/>
<dbReference type="EMBL" id="JACOME010000001">
    <property type="protein sequence ID" value="MBC3844901.1"/>
    <property type="molecule type" value="Genomic_DNA"/>
</dbReference>
<evidence type="ECO:0000256" key="1">
    <source>
        <dbReference type="SAM" id="SignalP"/>
    </source>
</evidence>
<feature type="chain" id="PRO_5046266255" evidence="1">
    <location>
        <begin position="22"/>
        <end position="322"/>
    </location>
</feature>
<name>A0ABR6XWN7_9FLAO</name>
<accession>A0ABR6XWN7</accession>
<keyword evidence="4" id="KW-1185">Reference proteome</keyword>
<dbReference type="Gene3D" id="3.60.15.10">
    <property type="entry name" value="Ribonuclease Z/Hydroxyacylglutathione hydrolase-like"/>
    <property type="match status" value="1"/>
</dbReference>
<evidence type="ECO:0000259" key="2">
    <source>
        <dbReference type="Pfam" id="PF12706"/>
    </source>
</evidence>
<dbReference type="InterPro" id="IPR001279">
    <property type="entry name" value="Metallo-B-lactamas"/>
</dbReference>
<evidence type="ECO:0000313" key="4">
    <source>
        <dbReference type="Proteomes" id="UP000607435"/>
    </source>
</evidence>
<dbReference type="PANTHER" id="PTHR42663:SF6">
    <property type="entry name" value="HYDROLASE C777.06C-RELATED"/>
    <property type="match status" value="1"/>
</dbReference>
<organism evidence="3 4">
    <name type="scientific">Winogradskyella echinorum</name>
    <dbReference type="NCBI Taxonomy" id="538189"/>
    <lineage>
        <taxon>Bacteria</taxon>
        <taxon>Pseudomonadati</taxon>
        <taxon>Bacteroidota</taxon>
        <taxon>Flavobacteriia</taxon>
        <taxon>Flavobacteriales</taxon>
        <taxon>Flavobacteriaceae</taxon>
        <taxon>Winogradskyella</taxon>
    </lineage>
</organism>
<dbReference type="PANTHER" id="PTHR42663">
    <property type="entry name" value="HYDROLASE C777.06C-RELATED-RELATED"/>
    <property type="match status" value="1"/>
</dbReference>
<protein>
    <submittedName>
        <fullName evidence="3">MBL fold metallo-hydrolase</fullName>
    </submittedName>
</protein>